<dbReference type="RefSeq" id="WP_305006421.1">
    <property type="nucleotide sequence ID" value="NZ_JAUQSY010000006.1"/>
</dbReference>
<dbReference type="Gene3D" id="3.30.530.20">
    <property type="match status" value="1"/>
</dbReference>
<evidence type="ECO:0000256" key="1">
    <source>
        <dbReference type="ARBA" id="ARBA00006817"/>
    </source>
</evidence>
<evidence type="ECO:0000313" key="3">
    <source>
        <dbReference type="EMBL" id="MDO7875102.1"/>
    </source>
</evidence>
<proteinExistence type="inferred from homology"/>
<dbReference type="InterPro" id="IPR013538">
    <property type="entry name" value="ASHA1/2-like_C"/>
</dbReference>
<accession>A0ABT9BA91</accession>
<protein>
    <submittedName>
        <fullName evidence="3">SRPBCC domain-containing protein</fullName>
    </submittedName>
</protein>
<evidence type="ECO:0000259" key="2">
    <source>
        <dbReference type="Pfam" id="PF08327"/>
    </source>
</evidence>
<dbReference type="EMBL" id="JAUQSY010000006">
    <property type="protein sequence ID" value="MDO7875102.1"/>
    <property type="molecule type" value="Genomic_DNA"/>
</dbReference>
<dbReference type="SUPFAM" id="SSF55961">
    <property type="entry name" value="Bet v1-like"/>
    <property type="match status" value="1"/>
</dbReference>
<gene>
    <name evidence="3" type="ORF">Q5H93_10200</name>
</gene>
<comment type="caution">
    <text evidence="3">The sequence shown here is derived from an EMBL/GenBank/DDBJ whole genome shotgun (WGS) entry which is preliminary data.</text>
</comment>
<dbReference type="Pfam" id="PF08327">
    <property type="entry name" value="AHSA1"/>
    <property type="match status" value="1"/>
</dbReference>
<feature type="domain" description="Activator of Hsp90 ATPase homologue 1/2-like C-terminal" evidence="2">
    <location>
        <begin position="21"/>
        <end position="170"/>
    </location>
</feature>
<dbReference type="InterPro" id="IPR023393">
    <property type="entry name" value="START-like_dom_sf"/>
</dbReference>
<evidence type="ECO:0000313" key="4">
    <source>
        <dbReference type="Proteomes" id="UP001176429"/>
    </source>
</evidence>
<name>A0ABT9BA91_9BACT</name>
<keyword evidence="4" id="KW-1185">Reference proteome</keyword>
<sequence>MNPFTPTPPTAEELLITRTLKAPRPVVFRAFAEREQLEAWWGPKGFPLEVRHFDFRPGGRFHYGMHMPDGSIMWGKFDYLEIDEPQKIGFINSFSDEAGGTTRAPFEGIWPLEMLNEFTLAEAGDNQTLLTLRVKALNASPEEQATFNEGVADMREGFNGTIDSLVELLEKATTTR</sequence>
<dbReference type="CDD" id="cd07814">
    <property type="entry name" value="SRPBCC_CalC_Aha1-like"/>
    <property type="match status" value="1"/>
</dbReference>
<organism evidence="3 4">
    <name type="scientific">Hymenobacter aranciens</name>
    <dbReference type="NCBI Taxonomy" id="3063996"/>
    <lineage>
        <taxon>Bacteria</taxon>
        <taxon>Pseudomonadati</taxon>
        <taxon>Bacteroidota</taxon>
        <taxon>Cytophagia</taxon>
        <taxon>Cytophagales</taxon>
        <taxon>Hymenobacteraceae</taxon>
        <taxon>Hymenobacter</taxon>
    </lineage>
</organism>
<reference evidence="3" key="1">
    <citation type="submission" date="2023-07" db="EMBL/GenBank/DDBJ databases">
        <authorList>
            <person name="Kim M.K."/>
        </authorList>
    </citation>
    <scope>NUCLEOTIDE SEQUENCE</scope>
    <source>
        <strain evidence="3">ASUV-10-1</strain>
    </source>
</reference>
<comment type="similarity">
    <text evidence="1">Belongs to the AHA1 family.</text>
</comment>
<dbReference type="Proteomes" id="UP001176429">
    <property type="component" value="Unassembled WGS sequence"/>
</dbReference>